<name>A0A853DI17_9MICO</name>
<evidence type="ECO:0000313" key="6">
    <source>
        <dbReference type="Proteomes" id="UP000571817"/>
    </source>
</evidence>
<evidence type="ECO:0000256" key="2">
    <source>
        <dbReference type="SAM" id="Phobius"/>
    </source>
</evidence>
<dbReference type="EMBL" id="JACCFW010000001">
    <property type="protein sequence ID" value="NYJ74684.1"/>
    <property type="molecule type" value="Genomic_DNA"/>
</dbReference>
<keyword evidence="6" id="KW-1185">Reference proteome</keyword>
<keyword evidence="3" id="KW-0732">Signal</keyword>
<evidence type="ECO:0000313" key="5">
    <source>
        <dbReference type="EMBL" id="NYJ74684.1"/>
    </source>
</evidence>
<dbReference type="Pfam" id="PF07987">
    <property type="entry name" value="DUF1775"/>
    <property type="match status" value="1"/>
</dbReference>
<feature type="chain" id="PRO_5038337275" evidence="3">
    <location>
        <begin position="38"/>
        <end position="254"/>
    </location>
</feature>
<dbReference type="InterPro" id="IPR038507">
    <property type="entry name" value="YcnI-like_sf"/>
</dbReference>
<feature type="compositionally biased region" description="Polar residues" evidence="1">
    <location>
        <begin position="163"/>
        <end position="173"/>
    </location>
</feature>
<accession>A0A853DI17</accession>
<dbReference type="Proteomes" id="UP000571817">
    <property type="component" value="Unassembled WGS sequence"/>
</dbReference>
<keyword evidence="2" id="KW-0472">Membrane</keyword>
<dbReference type="Gene3D" id="2.60.40.2230">
    <property type="entry name" value="Uncharacterised protein YcnI-like PF07987, DUF1775"/>
    <property type="match status" value="1"/>
</dbReference>
<dbReference type="InterPro" id="IPR012533">
    <property type="entry name" value="YcnI-copper_dom"/>
</dbReference>
<feature type="signal peptide" evidence="3">
    <location>
        <begin position="1"/>
        <end position="37"/>
    </location>
</feature>
<feature type="region of interest" description="Disordered" evidence="1">
    <location>
        <begin position="163"/>
        <end position="188"/>
    </location>
</feature>
<reference evidence="5 6" key="1">
    <citation type="submission" date="2020-07" db="EMBL/GenBank/DDBJ databases">
        <title>Sequencing the genomes of 1000 actinobacteria strains.</title>
        <authorList>
            <person name="Klenk H.-P."/>
        </authorList>
    </citation>
    <scope>NUCLEOTIDE SEQUENCE [LARGE SCALE GENOMIC DNA]</scope>
    <source>
        <strain evidence="5 6">DSM 29531</strain>
    </source>
</reference>
<protein>
    <submittedName>
        <fullName evidence="5">Uncharacterized protein YcnI</fullName>
    </submittedName>
</protein>
<organism evidence="5 6">
    <name type="scientific">Allobranchiibius huperziae</name>
    <dbReference type="NCBI Taxonomy" id="1874116"/>
    <lineage>
        <taxon>Bacteria</taxon>
        <taxon>Bacillati</taxon>
        <taxon>Actinomycetota</taxon>
        <taxon>Actinomycetes</taxon>
        <taxon>Micrococcales</taxon>
        <taxon>Dermacoccaceae</taxon>
        <taxon>Allobranchiibius</taxon>
    </lineage>
</organism>
<comment type="caution">
    <text evidence="5">The sequence shown here is derived from an EMBL/GenBank/DDBJ whole genome shotgun (WGS) entry which is preliminary data.</text>
</comment>
<dbReference type="CDD" id="cd08545">
    <property type="entry name" value="YcnI_like"/>
    <property type="match status" value="1"/>
</dbReference>
<sequence length="254" mass="25581">MHQQHIPSTVRRTTARTAAAGAATLLAVLAPAAAAQAHVRVTPTTAAPGSYATLTFKVPTESATASTDRLVLTLPTDHPFGSVSYQPVPGWSVQVTTSKLATPIKTDDATITEAPTRITWTASTSAARIAPGQFQTFAISVGPVPDVGSLKLSAQQTYTDGSVVNWDESTPSSGAEPEHPAPMLYIKSAPPGGSAASATGAADPAATVAAAPRQATTASGDSSGQWLGVAGIGVGAVALVVAAYALTRIRSAKA</sequence>
<evidence type="ECO:0000256" key="3">
    <source>
        <dbReference type="SAM" id="SignalP"/>
    </source>
</evidence>
<dbReference type="InterPro" id="IPR006311">
    <property type="entry name" value="TAT_signal"/>
</dbReference>
<proteinExistence type="predicted"/>
<evidence type="ECO:0000256" key="1">
    <source>
        <dbReference type="SAM" id="MobiDB-lite"/>
    </source>
</evidence>
<evidence type="ECO:0000259" key="4">
    <source>
        <dbReference type="Pfam" id="PF07987"/>
    </source>
</evidence>
<dbReference type="AlphaFoldDB" id="A0A853DI17"/>
<keyword evidence="2" id="KW-1133">Transmembrane helix</keyword>
<feature type="transmembrane region" description="Helical" evidence="2">
    <location>
        <begin position="226"/>
        <end position="246"/>
    </location>
</feature>
<gene>
    <name evidence="5" type="ORF">HNR15_001647</name>
</gene>
<dbReference type="RefSeq" id="WP_179480749.1">
    <property type="nucleotide sequence ID" value="NZ_JACCFW010000001.1"/>
</dbReference>
<feature type="domain" description="YncI copper-binding" evidence="4">
    <location>
        <begin position="38"/>
        <end position="185"/>
    </location>
</feature>
<dbReference type="PROSITE" id="PS51318">
    <property type="entry name" value="TAT"/>
    <property type="match status" value="1"/>
</dbReference>
<keyword evidence="2" id="KW-0812">Transmembrane</keyword>